<gene>
    <name evidence="2" type="primary">larC</name>
    <name evidence="3" type="ORF">BDK89_1004</name>
</gene>
<keyword evidence="1 2" id="KW-0533">Nickel</keyword>
<dbReference type="EMBL" id="SOAU01000001">
    <property type="protein sequence ID" value="TDT15434.1"/>
    <property type="molecule type" value="Genomic_DNA"/>
</dbReference>
<comment type="caution">
    <text evidence="3">The sequence shown here is derived from an EMBL/GenBank/DDBJ whole genome shotgun (WGS) entry which is preliminary data.</text>
</comment>
<name>A0A4R7HXT9_9ACTN</name>
<proteinExistence type="inferred from homology"/>
<dbReference type="RefSeq" id="WP_133867881.1">
    <property type="nucleotide sequence ID" value="NZ_SOAU01000001.1"/>
</dbReference>
<accession>A0A4R7HXT9</accession>
<dbReference type="NCBIfam" id="TIGR00299">
    <property type="entry name" value="nickel pincer cofactor biosynthesis protein LarC"/>
    <property type="match status" value="1"/>
</dbReference>
<dbReference type="GO" id="GO:0016829">
    <property type="term" value="F:lyase activity"/>
    <property type="evidence" value="ECO:0007669"/>
    <property type="project" value="UniProtKB-UniRule"/>
</dbReference>
<comment type="function">
    <text evidence="2">Involved in the biosynthesis of a nickel-pincer cofactor ((SCS)Ni(II) pincer complex). Binds Ni(2+), and functions in nickel delivery to pyridinium-3,5-bisthiocarboxylic acid mononucleotide (P2TMN), to form the mature cofactor. Is thus probably required for the activation of nickel-pincer cofactor-dependent enzymes.</text>
</comment>
<protein>
    <recommendedName>
        <fullName evidence="2">Pyridinium-3,5-bisthiocarboxylic acid mononucleotide nickel insertion protein</fullName>
        <shortName evidence="2">P2TMN nickel insertion protein</shortName>
        <ecNumber evidence="2">4.99.1.12</ecNumber>
    </recommendedName>
    <alternativeName>
        <fullName evidence="2">Nickel-pincer cofactor biosynthesis protein LarC</fullName>
    </alternativeName>
</protein>
<keyword evidence="4" id="KW-1185">Reference proteome</keyword>
<dbReference type="PANTHER" id="PTHR36566">
    <property type="entry name" value="NICKEL INSERTION PROTEIN-RELATED"/>
    <property type="match status" value="1"/>
</dbReference>
<dbReference type="PANTHER" id="PTHR36566:SF1">
    <property type="entry name" value="PYRIDINIUM-3,5-BISTHIOCARBOXYLIC ACID MONONUCLEOTIDE NICKEL INSERTION PROTEIN"/>
    <property type="match status" value="1"/>
</dbReference>
<dbReference type="AlphaFoldDB" id="A0A4R7HXT9"/>
<dbReference type="Proteomes" id="UP000294558">
    <property type="component" value="Unassembled WGS sequence"/>
</dbReference>
<evidence type="ECO:0000256" key="2">
    <source>
        <dbReference type="HAMAP-Rule" id="MF_01074"/>
    </source>
</evidence>
<dbReference type="HAMAP" id="MF_01074">
    <property type="entry name" value="LarC"/>
    <property type="match status" value="1"/>
</dbReference>
<dbReference type="GO" id="GO:0051604">
    <property type="term" value="P:protein maturation"/>
    <property type="evidence" value="ECO:0007669"/>
    <property type="project" value="UniProtKB-UniRule"/>
</dbReference>
<keyword evidence="2" id="KW-0456">Lyase</keyword>
<dbReference type="OrthoDB" id="9765625at2"/>
<comment type="similarity">
    <text evidence="2">Belongs to the LarC family.</text>
</comment>
<dbReference type="GO" id="GO:0016151">
    <property type="term" value="F:nickel cation binding"/>
    <property type="evidence" value="ECO:0007669"/>
    <property type="project" value="UniProtKB-UniRule"/>
</dbReference>
<dbReference type="InterPro" id="IPR002822">
    <property type="entry name" value="Ni_insertion"/>
</dbReference>
<evidence type="ECO:0000313" key="4">
    <source>
        <dbReference type="Proteomes" id="UP000294558"/>
    </source>
</evidence>
<reference evidence="3 4" key="1">
    <citation type="submission" date="2019-03" db="EMBL/GenBank/DDBJ databases">
        <title>Sequencing the genomes of 1000 actinobacteria strains.</title>
        <authorList>
            <person name="Klenk H.-P."/>
        </authorList>
    </citation>
    <scope>NUCLEOTIDE SEQUENCE [LARGE SCALE GENOMIC DNA]</scope>
    <source>
        <strain evidence="3 4">DSM 18936</strain>
    </source>
</reference>
<dbReference type="Gene3D" id="3.10.20.300">
    <property type="entry name" value="mk0293 like domain"/>
    <property type="match status" value="1"/>
</dbReference>
<sequence>MTTHLHLDPTTGVSGDMLLGALFDAGAPIDAVRADLERLEVPGWTLDVEPVVRHGISGSLAKVATTDTATHRSASELRRIITAADLPAPITDRSIAVIDRIAVAEAAIHGVDIEQVHFHEVGALDTIVDVVGVCSAWHHLGIETATCAALPTGSGTVMTAHGELPVPAPATLRLVEGTGHTWRFTDDPMELVTPTGAALVAELTTPSVGAEMTVSAIGYGFGTSTKLPRANCLRAVLGTAPTTATPATRPVVLLSATIDDQSPERVAAALDACVEAGAHEAWSAAVAMKKRRLGTDVTVVCPVDAERAVVDVLFAWTTTLGVRRQPIDRYEADRSETTVEIEGHAVRVKVRSWRGRTLGWKAEHDDVVEVARSLGATPDEIATAVERSMRA</sequence>
<evidence type="ECO:0000256" key="1">
    <source>
        <dbReference type="ARBA" id="ARBA00022596"/>
    </source>
</evidence>
<organism evidence="3 4">
    <name type="scientific">Ilumatobacter fluminis</name>
    <dbReference type="NCBI Taxonomy" id="467091"/>
    <lineage>
        <taxon>Bacteria</taxon>
        <taxon>Bacillati</taxon>
        <taxon>Actinomycetota</taxon>
        <taxon>Acidimicrobiia</taxon>
        <taxon>Acidimicrobiales</taxon>
        <taxon>Ilumatobacteraceae</taxon>
        <taxon>Ilumatobacter</taxon>
    </lineage>
</organism>
<dbReference type="EC" id="4.99.1.12" evidence="2"/>
<dbReference type="Pfam" id="PF01969">
    <property type="entry name" value="Ni_insertion"/>
    <property type="match status" value="1"/>
</dbReference>
<dbReference type="Gene3D" id="3.30.70.1380">
    <property type="entry name" value="Transcriptional regulatory protein pf0864 domain like"/>
    <property type="match status" value="1"/>
</dbReference>
<comment type="catalytic activity">
    <reaction evidence="2">
        <text>Ni(II)-pyridinium-3,5-bisthiocarboxylate mononucleotide = pyridinium-3,5-bisthiocarboxylate mononucleotide + Ni(2+)</text>
        <dbReference type="Rhea" id="RHEA:54784"/>
        <dbReference type="ChEBI" id="CHEBI:49786"/>
        <dbReference type="ChEBI" id="CHEBI:137372"/>
        <dbReference type="ChEBI" id="CHEBI:137373"/>
        <dbReference type="EC" id="4.99.1.12"/>
    </reaction>
</comment>
<evidence type="ECO:0000313" key="3">
    <source>
        <dbReference type="EMBL" id="TDT15434.1"/>
    </source>
</evidence>